<gene>
    <name evidence="1" type="ORF">NLI96_g7285</name>
</gene>
<keyword evidence="2" id="KW-1185">Reference proteome</keyword>
<reference evidence="1" key="1">
    <citation type="submission" date="2022-07" db="EMBL/GenBank/DDBJ databases">
        <title>Genome Sequence of Physisporinus lineatus.</title>
        <authorList>
            <person name="Buettner E."/>
        </authorList>
    </citation>
    <scope>NUCLEOTIDE SEQUENCE</scope>
    <source>
        <strain evidence="1">VT162</strain>
    </source>
</reference>
<name>A0AAD5YC76_9APHY</name>
<dbReference type="EMBL" id="JANAWD010000294">
    <property type="protein sequence ID" value="KAJ3481990.1"/>
    <property type="molecule type" value="Genomic_DNA"/>
</dbReference>
<proteinExistence type="predicted"/>
<accession>A0AAD5YC76</accession>
<evidence type="ECO:0000313" key="2">
    <source>
        <dbReference type="Proteomes" id="UP001212997"/>
    </source>
</evidence>
<sequence length="273" mass="31860">MSKPVVFWPAAWAQSVSSNEASRDTDFDVRSHHEFRVWVCLPTPEIAKASIGPEDLLQVPLKNAADLTRAARVNRLFSEQALSLLWRTLFDIKPLLQISSSFKFTLDEAAYYQPRYAFLDQMSTAGWERMAWYAMRVRKLYCRLWGLDHRVLLDILDRTNGKPLFPALEVLFLDQEPLFHKELLLFISPNLRYFEVVYVTLNQYPRDPRSHCPTEETLVFDALLRLPRRLQTFRLRSCKIMPSNLDRHPNSTIPSLEVLDLVYMNPYTVVAPQ</sequence>
<evidence type="ECO:0000313" key="1">
    <source>
        <dbReference type="EMBL" id="KAJ3481990.1"/>
    </source>
</evidence>
<protein>
    <recommendedName>
        <fullName evidence="3">F-box domain-containing protein</fullName>
    </recommendedName>
</protein>
<dbReference type="Proteomes" id="UP001212997">
    <property type="component" value="Unassembled WGS sequence"/>
</dbReference>
<dbReference type="AlphaFoldDB" id="A0AAD5YC76"/>
<comment type="caution">
    <text evidence="1">The sequence shown here is derived from an EMBL/GenBank/DDBJ whole genome shotgun (WGS) entry which is preliminary data.</text>
</comment>
<evidence type="ECO:0008006" key="3">
    <source>
        <dbReference type="Google" id="ProtNLM"/>
    </source>
</evidence>
<organism evidence="1 2">
    <name type="scientific">Meripilus lineatus</name>
    <dbReference type="NCBI Taxonomy" id="2056292"/>
    <lineage>
        <taxon>Eukaryota</taxon>
        <taxon>Fungi</taxon>
        <taxon>Dikarya</taxon>
        <taxon>Basidiomycota</taxon>
        <taxon>Agaricomycotina</taxon>
        <taxon>Agaricomycetes</taxon>
        <taxon>Polyporales</taxon>
        <taxon>Meripilaceae</taxon>
        <taxon>Meripilus</taxon>
    </lineage>
</organism>